<organism evidence="1">
    <name type="scientific">Brassica napus</name>
    <name type="common">Rape</name>
    <dbReference type="NCBI Taxonomy" id="3708"/>
    <lineage>
        <taxon>Eukaryota</taxon>
        <taxon>Viridiplantae</taxon>
        <taxon>Streptophyta</taxon>
        <taxon>Embryophyta</taxon>
        <taxon>Tracheophyta</taxon>
        <taxon>Spermatophyta</taxon>
        <taxon>Magnoliopsida</taxon>
        <taxon>eudicotyledons</taxon>
        <taxon>Gunneridae</taxon>
        <taxon>Pentapetalae</taxon>
        <taxon>rosids</taxon>
        <taxon>malvids</taxon>
        <taxon>Brassicales</taxon>
        <taxon>Brassicaceae</taxon>
        <taxon>Brassiceae</taxon>
        <taxon>Brassica</taxon>
    </lineage>
</organism>
<dbReference type="GeneID" id="4237924"/>
<dbReference type="EMBL" id="AP006444">
    <property type="protein sequence ID" value="BAC98853.1"/>
    <property type="molecule type" value="Genomic_DNA"/>
</dbReference>
<reference evidence="1" key="1">
    <citation type="journal article" date="2003" name="Nucleic Acids Res.">
        <title>The complete nucleotide sequence and RNA editing content of the mitochondrial genome of rapeseed (Brassica napus L.): comparative analysis of the mitochondrial genomes of rapeseed and Arabidopsis thaliana.</title>
        <authorList>
            <person name="Handa H."/>
        </authorList>
    </citation>
    <scope>NUCLEOTIDE SEQUENCE</scope>
    <source>
        <tissue evidence="1">Leaf</tissue>
    </source>
</reference>
<gene>
    <name evidence="1" type="primary">orf124</name>
</gene>
<dbReference type="KEGG" id="bna:4237924"/>
<sequence length="124" mass="13788">MGPRIFRNAVRCIDEVTLLVSLRFLISIEANSDKFQVYTARSHIEEPYLPKKGPGEHATLNPQTPILLSLPVLETYLLHTGGLSSLCLRTFLSIEGFNPAAGSLRLPCYDFTPVEDPTVICQSR</sequence>
<dbReference type="OrthoDB" id="1746551at2759"/>
<proteinExistence type="predicted"/>
<keyword evidence="1" id="KW-0496">Mitochondrion</keyword>
<protein>
    <submittedName>
        <fullName evidence="1">Uncharacterized protein orf124</fullName>
    </submittedName>
</protein>
<accession>Q6YSK7</accession>
<dbReference type="AlphaFoldDB" id="Q6YSK7"/>
<evidence type="ECO:0000313" key="1">
    <source>
        <dbReference type="EMBL" id="BAC98853.1"/>
    </source>
</evidence>
<name>Q6YSK7_BRANA</name>
<geneLocation type="mitochondrion" evidence="1"/>
<dbReference type="RefSeq" id="YP_717105.1">
    <property type="nucleotide sequence ID" value="NC_008285.1"/>
</dbReference>